<evidence type="ECO:0000313" key="2">
    <source>
        <dbReference type="EMBL" id="SUZ98930.1"/>
    </source>
</evidence>
<dbReference type="EMBL" id="UINC01002652">
    <property type="protein sequence ID" value="SUZ98930.1"/>
    <property type="molecule type" value="Genomic_DNA"/>
</dbReference>
<keyword evidence="1" id="KW-0175">Coiled coil</keyword>
<accession>A0A381S4D5</accession>
<gene>
    <name evidence="2" type="ORF">METZ01_LOCUS51784</name>
</gene>
<dbReference type="AlphaFoldDB" id="A0A381S4D5"/>
<name>A0A381S4D5_9ZZZZ</name>
<feature type="coiled-coil region" evidence="1">
    <location>
        <begin position="49"/>
        <end position="87"/>
    </location>
</feature>
<protein>
    <submittedName>
        <fullName evidence="2">Uncharacterized protein</fullName>
    </submittedName>
</protein>
<organism evidence="2">
    <name type="scientific">marine metagenome</name>
    <dbReference type="NCBI Taxonomy" id="408172"/>
    <lineage>
        <taxon>unclassified sequences</taxon>
        <taxon>metagenomes</taxon>
        <taxon>ecological metagenomes</taxon>
    </lineage>
</organism>
<proteinExistence type="predicted"/>
<reference evidence="2" key="1">
    <citation type="submission" date="2018-05" db="EMBL/GenBank/DDBJ databases">
        <authorList>
            <person name="Lanie J.A."/>
            <person name="Ng W.-L."/>
            <person name="Kazmierczak K.M."/>
            <person name="Andrzejewski T.M."/>
            <person name="Davidsen T.M."/>
            <person name="Wayne K.J."/>
            <person name="Tettelin H."/>
            <person name="Glass J.I."/>
            <person name="Rusch D."/>
            <person name="Podicherti R."/>
            <person name="Tsui H.-C.T."/>
            <person name="Winkler M.E."/>
        </authorList>
    </citation>
    <scope>NUCLEOTIDE SEQUENCE</scope>
</reference>
<sequence length="87" mass="9943">MLLSKNLIQFEMKKLLPIIIALITLNSCISLKFPDSINVEIIVPEDADIEKIEIMIDTLKAQAKDHNLKLEASIQKSNKKKQKKKNK</sequence>
<evidence type="ECO:0000256" key="1">
    <source>
        <dbReference type="SAM" id="Coils"/>
    </source>
</evidence>